<proteinExistence type="predicted"/>
<protein>
    <submittedName>
        <fullName evidence="1">Aspartyl-phosphate phosphatase Spo0E family protein</fullName>
    </submittedName>
</protein>
<organism evidence="1 2">
    <name type="scientific">Metabacillus elymi</name>
    <dbReference type="NCBI Taxonomy" id="2745198"/>
    <lineage>
        <taxon>Bacteria</taxon>
        <taxon>Bacillati</taxon>
        <taxon>Bacillota</taxon>
        <taxon>Bacilli</taxon>
        <taxon>Bacillales</taxon>
        <taxon>Bacillaceae</taxon>
        <taxon>Metabacillus</taxon>
    </lineage>
</organism>
<dbReference type="InterPro" id="IPR037208">
    <property type="entry name" value="Spo0E-like_sf"/>
</dbReference>
<keyword evidence="2" id="KW-1185">Reference proteome</keyword>
<dbReference type="InterPro" id="IPR036638">
    <property type="entry name" value="HLH_DNA-bd_sf"/>
</dbReference>
<sequence>MCALSNRKLVEEFETTRKGMASVGLEHGLTNSDTVKLSTKLDDLLN</sequence>
<evidence type="ECO:0000313" key="2">
    <source>
        <dbReference type="Proteomes" id="UP000515490"/>
    </source>
</evidence>
<dbReference type="Gene3D" id="4.10.280.10">
    <property type="entry name" value="Helix-loop-helix DNA-binding domain"/>
    <property type="match status" value="1"/>
</dbReference>
<gene>
    <name evidence="1" type="ORF">HUW50_07365</name>
</gene>
<dbReference type="Pfam" id="PF09388">
    <property type="entry name" value="SpoOE-like"/>
    <property type="match status" value="1"/>
</dbReference>
<dbReference type="SUPFAM" id="SSF140500">
    <property type="entry name" value="BAS1536-like"/>
    <property type="match status" value="1"/>
</dbReference>
<reference evidence="1 2" key="1">
    <citation type="submission" date="2020-06" db="EMBL/GenBank/DDBJ databases">
        <title>Metabacillus dokdonensis sp. nov., isolated from the rhizosphere of Elymus tsukushiensis, a plant native to the Dokdo Islands, Republic of Korea.</title>
        <authorList>
            <person name="Lee S.Y."/>
            <person name="Hwang Y.J."/>
            <person name="Son J.S."/>
            <person name="Ghim S.Y."/>
        </authorList>
    </citation>
    <scope>NUCLEOTIDE SEQUENCE [LARGE SCALE GENOMIC DNA]</scope>
    <source>
        <strain evidence="1 2">KUDC1714</strain>
    </source>
</reference>
<dbReference type="EMBL" id="CP055263">
    <property type="protein sequence ID" value="QNF30873.1"/>
    <property type="molecule type" value="Genomic_DNA"/>
</dbReference>
<dbReference type="InterPro" id="IPR018540">
    <property type="entry name" value="Spo0E-like"/>
</dbReference>
<evidence type="ECO:0000313" key="1">
    <source>
        <dbReference type="EMBL" id="QNF30873.1"/>
    </source>
</evidence>
<accession>A0ABX6SAT2</accession>
<dbReference type="Proteomes" id="UP000515490">
    <property type="component" value="Chromosome"/>
</dbReference>
<name>A0ABX6SAT2_9BACI</name>